<organism evidence="1 2">
    <name type="scientific">Eretmocerus hayati</name>
    <dbReference type="NCBI Taxonomy" id="131215"/>
    <lineage>
        <taxon>Eukaryota</taxon>
        <taxon>Metazoa</taxon>
        <taxon>Ecdysozoa</taxon>
        <taxon>Arthropoda</taxon>
        <taxon>Hexapoda</taxon>
        <taxon>Insecta</taxon>
        <taxon>Pterygota</taxon>
        <taxon>Neoptera</taxon>
        <taxon>Endopterygota</taxon>
        <taxon>Hymenoptera</taxon>
        <taxon>Apocrita</taxon>
        <taxon>Proctotrupomorpha</taxon>
        <taxon>Chalcidoidea</taxon>
        <taxon>Aphelinidae</taxon>
        <taxon>Aphelininae</taxon>
        <taxon>Eretmocerus</taxon>
    </lineage>
</organism>
<keyword evidence="2" id="KW-1185">Reference proteome</keyword>
<evidence type="ECO:0000313" key="2">
    <source>
        <dbReference type="Proteomes" id="UP001239111"/>
    </source>
</evidence>
<name>A0ACC2N0I1_9HYME</name>
<comment type="caution">
    <text evidence="1">The sequence shown here is derived from an EMBL/GenBank/DDBJ whole genome shotgun (WGS) entry which is preliminary data.</text>
</comment>
<dbReference type="Proteomes" id="UP001239111">
    <property type="component" value="Chromosome 4"/>
</dbReference>
<dbReference type="EMBL" id="CM056744">
    <property type="protein sequence ID" value="KAJ8664507.1"/>
    <property type="molecule type" value="Genomic_DNA"/>
</dbReference>
<proteinExistence type="predicted"/>
<gene>
    <name evidence="1" type="ORF">QAD02_006169</name>
</gene>
<sequence length="427" mass="48739">MQGLQARNPNMKSNMMRSLSPIMSLSKIFGLMPVKFTRHPNGPFTGNLYLPEIIYGIALVLFGMAAQFWGLYRDLRDGWQKSSRLDSLTSIVISSCDILATIGPFAAAILFSPYRWAHLKKVINEIIKVDEALKDIETSRDLHKFSIILILASLVPTLIFLSADFVMWVFWIEPKDWGGFGVKGHINFLPLYFMKFVPLVMELQTTIIITSVNERFDKINTTLRNLIQVNTFNKYFRKDFAWEGEKKFTCLQTEYFDNLLIIIVAGVHDEPGDLIHKLTTLRSAMCDCVASINKAYGFTMLIISWSLLLYLTITPYLLLKYTMKWYMAVDQLCWLTLYAYSLVLLVQPCHSLITKAKTTGELVSRALLQDWDSDVEIQLEIFSNLLLQKRVEITACGLFTIDRGLIASIVGTVTTYLVILVQSDDKN</sequence>
<protein>
    <submittedName>
        <fullName evidence="1">Uncharacterized protein</fullName>
    </submittedName>
</protein>
<reference evidence="1" key="1">
    <citation type="submission" date="2023-04" db="EMBL/GenBank/DDBJ databases">
        <title>A chromosome-level genome assembly of the parasitoid wasp Eretmocerus hayati.</title>
        <authorList>
            <person name="Zhong Y."/>
            <person name="Liu S."/>
            <person name="Liu Y."/>
        </authorList>
    </citation>
    <scope>NUCLEOTIDE SEQUENCE</scope>
    <source>
        <strain evidence="1">ZJU_SS_LIU_2023</strain>
    </source>
</reference>
<accession>A0ACC2N0I1</accession>
<evidence type="ECO:0000313" key="1">
    <source>
        <dbReference type="EMBL" id="KAJ8664507.1"/>
    </source>
</evidence>